<dbReference type="InterPro" id="IPR041426">
    <property type="entry name" value="Mos1_HTH"/>
</dbReference>
<dbReference type="Pfam" id="PF01827">
    <property type="entry name" value="FTH"/>
    <property type="match status" value="1"/>
</dbReference>
<protein>
    <recommendedName>
        <fullName evidence="1">F-box domain-containing protein</fullName>
    </recommendedName>
</protein>
<dbReference type="AlphaFoldDB" id="A0A2G5SIK3"/>
<gene>
    <name evidence="2" type="ORF">B9Z55_027023</name>
</gene>
<proteinExistence type="predicted"/>
<dbReference type="PANTHER" id="PTHR23015">
    <property type="entry name" value="UNCHARACTERIZED C.ELEGANS PROTEIN"/>
    <property type="match status" value="1"/>
</dbReference>
<comment type="caution">
    <text evidence="2">The sequence shown here is derived from an EMBL/GenBank/DDBJ whole genome shotgun (WGS) entry which is preliminary data.</text>
</comment>
<evidence type="ECO:0000313" key="3">
    <source>
        <dbReference type="Proteomes" id="UP000230233"/>
    </source>
</evidence>
<dbReference type="PANTHER" id="PTHR23015:SF4">
    <property type="entry name" value="DUF38 DOMAIN-CONTAINING PROTEIN-RELATED"/>
    <property type="match status" value="1"/>
</dbReference>
<dbReference type="InterPro" id="IPR001810">
    <property type="entry name" value="F-box_dom"/>
</dbReference>
<dbReference type="Pfam" id="PF17906">
    <property type="entry name" value="HTH_48"/>
    <property type="match status" value="2"/>
</dbReference>
<evidence type="ECO:0000313" key="2">
    <source>
        <dbReference type="EMBL" id="PIC14857.1"/>
    </source>
</evidence>
<dbReference type="Proteomes" id="UP000230233">
    <property type="component" value="Unassembled WGS sequence"/>
</dbReference>
<dbReference type="InterPro" id="IPR040161">
    <property type="entry name" value="FB224"/>
</dbReference>
<dbReference type="EMBL" id="PDUG01000007">
    <property type="protein sequence ID" value="PIC14857.1"/>
    <property type="molecule type" value="Genomic_DNA"/>
</dbReference>
<feature type="domain" description="F-box" evidence="1">
    <location>
        <begin position="144"/>
        <end position="191"/>
    </location>
</feature>
<dbReference type="STRING" id="1611254.A0A2G5SIK3"/>
<dbReference type="InterPro" id="IPR002900">
    <property type="entry name" value="DUF38/FTH_CAE_spp"/>
</dbReference>
<dbReference type="PROSITE" id="PS50181">
    <property type="entry name" value="FBOX"/>
    <property type="match status" value="1"/>
</dbReference>
<accession>A0A2G5SIK3</accession>
<organism evidence="2 3">
    <name type="scientific">Caenorhabditis nigoni</name>
    <dbReference type="NCBI Taxonomy" id="1611254"/>
    <lineage>
        <taxon>Eukaryota</taxon>
        <taxon>Metazoa</taxon>
        <taxon>Ecdysozoa</taxon>
        <taxon>Nematoda</taxon>
        <taxon>Chromadorea</taxon>
        <taxon>Rhabditida</taxon>
        <taxon>Rhabditina</taxon>
        <taxon>Rhabditomorpha</taxon>
        <taxon>Rhabditoidea</taxon>
        <taxon>Rhabditidae</taxon>
        <taxon>Peloderinae</taxon>
        <taxon>Caenorhabditis</taxon>
    </lineage>
</organism>
<dbReference type="Gene3D" id="1.10.10.1450">
    <property type="match status" value="1"/>
</dbReference>
<evidence type="ECO:0000259" key="1">
    <source>
        <dbReference type="PROSITE" id="PS50181"/>
    </source>
</evidence>
<dbReference type="CDD" id="cd22150">
    <property type="entry name" value="F-box_CeFBXA-like"/>
    <property type="match status" value="1"/>
</dbReference>
<reference evidence="3" key="1">
    <citation type="submission" date="2017-10" db="EMBL/GenBank/DDBJ databases">
        <title>Rapid genome shrinkage in a self-fertile nematode reveals novel sperm competition proteins.</title>
        <authorList>
            <person name="Yin D."/>
            <person name="Schwarz E.M."/>
            <person name="Thomas C.G."/>
            <person name="Felde R.L."/>
            <person name="Korf I.F."/>
            <person name="Cutter A.D."/>
            <person name="Schartner C.M."/>
            <person name="Ralston E.J."/>
            <person name="Meyer B.J."/>
            <person name="Haag E.S."/>
        </authorList>
    </citation>
    <scope>NUCLEOTIDE SEQUENCE [LARGE SCALE GENOMIC DNA]</scope>
    <source>
        <strain evidence="3">JU1422</strain>
    </source>
</reference>
<dbReference type="GO" id="GO:0045087">
    <property type="term" value="P:innate immune response"/>
    <property type="evidence" value="ECO:0007669"/>
    <property type="project" value="TreeGrafter"/>
</dbReference>
<sequence length="454" mass="53374">MMELSSDFIKENEQFLKSCILYEVLQKKSIFKAYKNFCDTVGEDAMNYPDFEFWFHRFYHGCRDFNYDLSADQEPKTIVDERVVSMYYILYEVLQKKPIFDSYRNYCDTVGTDAMEYREFEFWYYRFYQGSRDFDFDRSADPEPKTIMDMPAKLMLKIVENLDPVERIFLRSMNHAIKTVADSFPPVFEKIEISVSNTSLQWKLNNQSFLCFKKGGGCEMYKPNSSRATKSEKCYMEKGIEHLALVLKMCNFQVNHFSLTLFHEVLNRDDFLSVPIKAKSAFILGQTMNKVVQFLSTIIPGHLESISLDGLYLIKREHYSMLFETDQFKQAKSVNFPRSMEFNVEDLVNFSHLETFKCHLKSENAFRDVPRIRDILTTFEILESCELDYHGIDGDYPIVEFAVILGEEIPIGLLAEGEHLTITHRYQIPESNECLEFKIIDKGYEFLVNIAKLR</sequence>
<keyword evidence="3" id="KW-1185">Reference proteome</keyword>
<name>A0A2G5SIK3_9PELO</name>